<comment type="caution">
    <text evidence="11">The sequence shown here is derived from an EMBL/GenBank/DDBJ whole genome shotgun (WGS) entry which is preliminary data.</text>
</comment>
<dbReference type="SUPFAM" id="SSF53223">
    <property type="entry name" value="Aminoacid dehydrogenase-like, N-terminal domain"/>
    <property type="match status" value="1"/>
</dbReference>
<dbReference type="SUPFAM" id="SSF51735">
    <property type="entry name" value="NAD(P)-binding Rossmann-fold domains"/>
    <property type="match status" value="1"/>
</dbReference>
<dbReference type="Proteomes" id="UP000623842">
    <property type="component" value="Unassembled WGS sequence"/>
</dbReference>
<dbReference type="InterPro" id="IPR011342">
    <property type="entry name" value="Shikimate_DH"/>
</dbReference>
<dbReference type="Pfam" id="PF08501">
    <property type="entry name" value="Shikimate_dh_N"/>
    <property type="match status" value="1"/>
</dbReference>
<evidence type="ECO:0000313" key="12">
    <source>
        <dbReference type="Proteomes" id="UP000623842"/>
    </source>
</evidence>
<proteinExistence type="predicted"/>
<comment type="catalytic activity">
    <reaction evidence="7">
        <text>shikimate + NADP(+) = 3-dehydroshikimate + NADPH + H(+)</text>
        <dbReference type="Rhea" id="RHEA:17737"/>
        <dbReference type="ChEBI" id="CHEBI:15378"/>
        <dbReference type="ChEBI" id="CHEBI:16630"/>
        <dbReference type="ChEBI" id="CHEBI:36208"/>
        <dbReference type="ChEBI" id="CHEBI:57783"/>
        <dbReference type="ChEBI" id="CHEBI:58349"/>
        <dbReference type="EC" id="1.1.1.25"/>
    </reaction>
</comment>
<dbReference type="CDD" id="cd01065">
    <property type="entry name" value="NAD_bind_Shikimate_DH"/>
    <property type="match status" value="1"/>
</dbReference>
<keyword evidence="5" id="KW-0560">Oxidoreductase</keyword>
<dbReference type="AlphaFoldDB" id="A0A919BI13"/>
<dbReference type="InterPro" id="IPR036291">
    <property type="entry name" value="NAD(P)-bd_dom_sf"/>
</dbReference>
<gene>
    <name evidence="11" type="primary">aroE</name>
    <name evidence="11" type="ORF">GCM10017161_18150</name>
</gene>
<comment type="pathway">
    <text evidence="1">Metabolic intermediate biosynthesis; chorismate biosynthesis; chorismate from D-erythrose 4-phosphate and phosphoenolpyruvate: step 4/7.</text>
</comment>
<protein>
    <recommendedName>
        <fullName evidence="2">shikimate dehydrogenase (NADP(+))</fullName>
        <ecNumber evidence="2">1.1.1.25</ecNumber>
    </recommendedName>
</protein>
<feature type="domain" description="SDH C-terminal" evidence="10">
    <location>
        <begin position="216"/>
        <end position="238"/>
    </location>
</feature>
<dbReference type="EMBL" id="BNCK01000003">
    <property type="protein sequence ID" value="GHF90418.1"/>
    <property type="molecule type" value="Genomic_DNA"/>
</dbReference>
<evidence type="ECO:0000259" key="10">
    <source>
        <dbReference type="Pfam" id="PF18317"/>
    </source>
</evidence>
<dbReference type="GO" id="GO:0009423">
    <property type="term" value="P:chorismate biosynthetic process"/>
    <property type="evidence" value="ECO:0007669"/>
    <property type="project" value="TreeGrafter"/>
</dbReference>
<evidence type="ECO:0000256" key="3">
    <source>
        <dbReference type="ARBA" id="ARBA00022605"/>
    </source>
</evidence>
<dbReference type="InterPro" id="IPR006151">
    <property type="entry name" value="Shikm_DH/Glu-tRNA_Rdtase"/>
</dbReference>
<dbReference type="GO" id="GO:0019632">
    <property type="term" value="P:shikimate metabolic process"/>
    <property type="evidence" value="ECO:0007669"/>
    <property type="project" value="InterPro"/>
</dbReference>
<feature type="domain" description="Quinate/shikimate 5-dehydrogenase/glutamyl-tRNA reductase" evidence="8">
    <location>
        <begin position="98"/>
        <end position="170"/>
    </location>
</feature>
<keyword evidence="12" id="KW-1185">Reference proteome</keyword>
<sequence length="250" mass="26720">MFAQQTEQALEYTAIQAELNDFSGAIAKFIAQGGKGCNVTVPFKEQAFKIADQVSERAQLAQAVNTFVFNDDGTIIADNTDGAGLVEDLKANKAPLTGTVLLIGAGGAARGVIKPLLDSGVSSLVICNRTHEKAIELANHFAPYGKVEALAIEQLDNMVFDLVINSTSASLTDELPPVPASIFSTKTFAYDMVYKNQLTSFCQWALKNNCLKAVDGLGMLVGQAAVAFELWRGVMPETINVLAQLRNGSE</sequence>
<evidence type="ECO:0000256" key="7">
    <source>
        <dbReference type="ARBA" id="ARBA00049442"/>
    </source>
</evidence>
<dbReference type="NCBIfam" id="TIGR00507">
    <property type="entry name" value="aroE"/>
    <property type="match status" value="1"/>
</dbReference>
<evidence type="ECO:0000256" key="4">
    <source>
        <dbReference type="ARBA" id="ARBA00022857"/>
    </source>
</evidence>
<dbReference type="GO" id="GO:0009073">
    <property type="term" value="P:aromatic amino acid family biosynthetic process"/>
    <property type="evidence" value="ECO:0007669"/>
    <property type="project" value="UniProtKB-KW"/>
</dbReference>
<dbReference type="GO" id="GO:0004764">
    <property type="term" value="F:shikimate 3-dehydrogenase (NADP+) activity"/>
    <property type="evidence" value="ECO:0007669"/>
    <property type="project" value="UniProtKB-EC"/>
</dbReference>
<feature type="domain" description="Shikimate dehydrogenase substrate binding N-terminal" evidence="9">
    <location>
        <begin position="3"/>
        <end position="66"/>
    </location>
</feature>
<reference evidence="11" key="1">
    <citation type="journal article" date="2014" name="Int. J. Syst. Evol. Microbiol.">
        <title>Complete genome sequence of Corynebacterium casei LMG S-19264T (=DSM 44701T), isolated from a smear-ripened cheese.</title>
        <authorList>
            <consortium name="US DOE Joint Genome Institute (JGI-PGF)"/>
            <person name="Walter F."/>
            <person name="Albersmeier A."/>
            <person name="Kalinowski J."/>
            <person name="Ruckert C."/>
        </authorList>
    </citation>
    <scope>NUCLEOTIDE SEQUENCE</scope>
    <source>
        <strain evidence="11">KCTC 42731</strain>
    </source>
</reference>
<reference evidence="11" key="2">
    <citation type="submission" date="2020-09" db="EMBL/GenBank/DDBJ databases">
        <authorList>
            <person name="Sun Q."/>
            <person name="Kim S."/>
        </authorList>
    </citation>
    <scope>NUCLEOTIDE SEQUENCE</scope>
    <source>
        <strain evidence="11">KCTC 42731</strain>
    </source>
</reference>
<dbReference type="Pfam" id="PF18317">
    <property type="entry name" value="SDH_C"/>
    <property type="match status" value="1"/>
</dbReference>
<evidence type="ECO:0000259" key="8">
    <source>
        <dbReference type="Pfam" id="PF01488"/>
    </source>
</evidence>
<name>A0A919BI13_9GAMM</name>
<dbReference type="Pfam" id="PF01488">
    <property type="entry name" value="Shikimate_DH"/>
    <property type="match status" value="1"/>
</dbReference>
<keyword evidence="6" id="KW-0057">Aromatic amino acid biosynthesis</keyword>
<evidence type="ECO:0000313" key="11">
    <source>
        <dbReference type="EMBL" id="GHF90418.1"/>
    </source>
</evidence>
<accession>A0A919BI13</accession>
<dbReference type="GO" id="GO:0008652">
    <property type="term" value="P:amino acid biosynthetic process"/>
    <property type="evidence" value="ECO:0007669"/>
    <property type="project" value="UniProtKB-KW"/>
</dbReference>
<dbReference type="FunFam" id="3.40.50.720:FF:000104">
    <property type="entry name" value="Shikimate dehydrogenase (NADP(+))"/>
    <property type="match status" value="1"/>
</dbReference>
<dbReference type="NCBIfam" id="NF001310">
    <property type="entry name" value="PRK00258.1-2"/>
    <property type="match status" value="1"/>
</dbReference>
<organism evidence="11 12">
    <name type="scientific">Thalassotalea marina</name>
    <dbReference type="NCBI Taxonomy" id="1673741"/>
    <lineage>
        <taxon>Bacteria</taxon>
        <taxon>Pseudomonadati</taxon>
        <taxon>Pseudomonadota</taxon>
        <taxon>Gammaproteobacteria</taxon>
        <taxon>Alteromonadales</taxon>
        <taxon>Colwelliaceae</taxon>
        <taxon>Thalassotalea</taxon>
    </lineage>
</organism>
<dbReference type="PANTHER" id="PTHR21089">
    <property type="entry name" value="SHIKIMATE DEHYDROGENASE"/>
    <property type="match status" value="1"/>
</dbReference>
<dbReference type="GO" id="GO:0005829">
    <property type="term" value="C:cytosol"/>
    <property type="evidence" value="ECO:0007669"/>
    <property type="project" value="TreeGrafter"/>
</dbReference>
<evidence type="ECO:0000256" key="1">
    <source>
        <dbReference type="ARBA" id="ARBA00004871"/>
    </source>
</evidence>
<dbReference type="Gene3D" id="3.40.50.10860">
    <property type="entry name" value="Leucine Dehydrogenase, chain A, domain 1"/>
    <property type="match status" value="1"/>
</dbReference>
<keyword evidence="4" id="KW-0521">NADP</keyword>
<dbReference type="EC" id="1.1.1.25" evidence="2"/>
<evidence type="ECO:0000256" key="2">
    <source>
        <dbReference type="ARBA" id="ARBA00012962"/>
    </source>
</evidence>
<dbReference type="InterPro" id="IPR022893">
    <property type="entry name" value="Shikimate_DH_fam"/>
</dbReference>
<dbReference type="InterPro" id="IPR013708">
    <property type="entry name" value="Shikimate_DH-bd_N"/>
</dbReference>
<dbReference type="PANTHER" id="PTHR21089:SF1">
    <property type="entry name" value="BIFUNCTIONAL 3-DEHYDROQUINATE DEHYDRATASE_SHIKIMATE DEHYDROGENASE, CHLOROPLASTIC"/>
    <property type="match status" value="1"/>
</dbReference>
<dbReference type="Gene3D" id="3.40.50.720">
    <property type="entry name" value="NAD(P)-binding Rossmann-like Domain"/>
    <property type="match status" value="1"/>
</dbReference>
<dbReference type="InterPro" id="IPR041121">
    <property type="entry name" value="SDH_C"/>
</dbReference>
<keyword evidence="3" id="KW-0028">Amino-acid biosynthesis</keyword>
<dbReference type="GO" id="GO:0050661">
    <property type="term" value="F:NADP binding"/>
    <property type="evidence" value="ECO:0007669"/>
    <property type="project" value="InterPro"/>
</dbReference>
<evidence type="ECO:0000256" key="5">
    <source>
        <dbReference type="ARBA" id="ARBA00023002"/>
    </source>
</evidence>
<dbReference type="InterPro" id="IPR046346">
    <property type="entry name" value="Aminoacid_DH-like_N_sf"/>
</dbReference>
<evidence type="ECO:0000259" key="9">
    <source>
        <dbReference type="Pfam" id="PF08501"/>
    </source>
</evidence>
<evidence type="ECO:0000256" key="6">
    <source>
        <dbReference type="ARBA" id="ARBA00023141"/>
    </source>
</evidence>